<dbReference type="EMBL" id="JAUTWS010000064">
    <property type="protein sequence ID" value="MDO9712962.1"/>
    <property type="molecule type" value="Genomic_DNA"/>
</dbReference>
<gene>
    <name evidence="1" type="ORF">Q7A36_31835</name>
</gene>
<reference evidence="1 2" key="1">
    <citation type="submission" date="2023-08" db="EMBL/GenBank/DDBJ databases">
        <title>The draft genome sequence of Paracraurococcus sp. LOR1-02.</title>
        <authorList>
            <person name="Kingkaew E."/>
            <person name="Tanasupawat S."/>
        </authorList>
    </citation>
    <scope>NUCLEOTIDE SEQUENCE [LARGE SCALE GENOMIC DNA]</scope>
    <source>
        <strain evidence="1 2">LOR1-02</strain>
    </source>
</reference>
<protein>
    <submittedName>
        <fullName evidence="1">Uncharacterized protein</fullName>
    </submittedName>
</protein>
<proteinExistence type="predicted"/>
<name>A0ABT9EA05_9PROT</name>
<evidence type="ECO:0000313" key="2">
    <source>
        <dbReference type="Proteomes" id="UP001243009"/>
    </source>
</evidence>
<sequence length="106" mass="11457">MRETLAQFDQGSNGLAAVLGELEVKVTAGNGRDTAADMQATLGDILFIQVQERDLIQQMMEAVFQAPSLLPDGVEAIRLAQLYVSDTRHAVHRAALPVAPERGDAR</sequence>
<evidence type="ECO:0000313" key="1">
    <source>
        <dbReference type="EMBL" id="MDO9712962.1"/>
    </source>
</evidence>
<accession>A0ABT9EA05</accession>
<organism evidence="1 2">
    <name type="scientific">Paracraurococcus lichenis</name>
    <dbReference type="NCBI Taxonomy" id="3064888"/>
    <lineage>
        <taxon>Bacteria</taxon>
        <taxon>Pseudomonadati</taxon>
        <taxon>Pseudomonadota</taxon>
        <taxon>Alphaproteobacteria</taxon>
        <taxon>Acetobacterales</taxon>
        <taxon>Roseomonadaceae</taxon>
        <taxon>Paracraurococcus</taxon>
    </lineage>
</organism>
<dbReference type="RefSeq" id="WP_305107822.1">
    <property type="nucleotide sequence ID" value="NZ_JAUTWS010000064.1"/>
</dbReference>
<comment type="caution">
    <text evidence="1">The sequence shown here is derived from an EMBL/GenBank/DDBJ whole genome shotgun (WGS) entry which is preliminary data.</text>
</comment>
<dbReference type="Proteomes" id="UP001243009">
    <property type="component" value="Unassembled WGS sequence"/>
</dbReference>
<keyword evidence="2" id="KW-1185">Reference proteome</keyword>